<dbReference type="PIRSF" id="PIRSF000157">
    <property type="entry name" value="Oxoglu_dh_E1"/>
    <property type="match status" value="1"/>
</dbReference>
<evidence type="ECO:0000313" key="9">
    <source>
        <dbReference type="Proteomes" id="UP000214646"/>
    </source>
</evidence>
<name>A0A225DF60_9BACT</name>
<dbReference type="EC" id="1.2.4.2" evidence="4"/>
<gene>
    <name evidence="8" type="ORF">FRUB_08539</name>
</gene>
<dbReference type="PANTHER" id="PTHR23152">
    <property type="entry name" value="2-OXOGLUTARATE DEHYDROGENASE"/>
    <property type="match status" value="1"/>
</dbReference>
<evidence type="ECO:0000313" key="8">
    <source>
        <dbReference type="EMBL" id="OWK35976.1"/>
    </source>
</evidence>
<dbReference type="InterPro" id="IPR029061">
    <property type="entry name" value="THDP-binding"/>
</dbReference>
<dbReference type="AlphaFoldDB" id="A0A225DF60"/>
<dbReference type="InterPro" id="IPR001017">
    <property type="entry name" value="DH_E1"/>
</dbReference>
<dbReference type="Gene3D" id="3.40.50.12470">
    <property type="match status" value="1"/>
</dbReference>
<protein>
    <recommendedName>
        <fullName evidence="4">oxoglutarate dehydrogenase (succinyl-transferring)</fullName>
        <ecNumber evidence="4">1.2.4.2</ecNumber>
    </recommendedName>
</protein>
<dbReference type="InterPro" id="IPR005475">
    <property type="entry name" value="Transketolase-like_Pyr-bd"/>
</dbReference>
<dbReference type="GO" id="GO:0030976">
    <property type="term" value="F:thiamine pyrophosphate binding"/>
    <property type="evidence" value="ECO:0007669"/>
    <property type="project" value="InterPro"/>
</dbReference>
<reference evidence="9" key="1">
    <citation type="submission" date="2017-06" db="EMBL/GenBank/DDBJ databases">
        <title>Genome analysis of Fimbriiglobus ruber SP5, the first member of the order Planctomycetales with confirmed chitinolytic capability.</title>
        <authorList>
            <person name="Ravin N.V."/>
            <person name="Rakitin A.L."/>
            <person name="Ivanova A.A."/>
            <person name="Beletsky A.V."/>
            <person name="Kulichevskaya I.S."/>
            <person name="Mardanov A.V."/>
            <person name="Dedysh S.N."/>
        </authorList>
    </citation>
    <scope>NUCLEOTIDE SEQUENCE [LARGE SCALE GENOMIC DNA]</scope>
    <source>
        <strain evidence="9">SP5</strain>
    </source>
</reference>
<dbReference type="InterPro" id="IPR042179">
    <property type="entry name" value="KGD_C_sf"/>
</dbReference>
<dbReference type="GO" id="GO:0006099">
    <property type="term" value="P:tricarboxylic acid cycle"/>
    <property type="evidence" value="ECO:0007669"/>
    <property type="project" value="TreeGrafter"/>
</dbReference>
<evidence type="ECO:0000256" key="6">
    <source>
        <dbReference type="ARBA" id="ARBA00023052"/>
    </source>
</evidence>
<keyword evidence="9" id="KW-1185">Reference proteome</keyword>
<sequence length="925" mass="103501">MAAPSIADSYNRDLIEDAYEKWQRSPDSVEPSWQAFFAGVEFAGNGIAQKFASGEPSVTGDLRLQTGVTRLVMWYRQAGHLQAHIDPLQPDPPAPHPHLRLENFGLSDADLDKTVDGSMYFGINGPVRLGDLFDALRETYCRNIGVEYVHIDDLDKRKWLARKMEPTRNRPTPDLRQKLRILMTLHWAAYFENYLHTKFVGQKRFSLEGAETLLPMLDAIVEKGPSSGVQEIVIGMAHRGRLNVLVNTLHKPFAQIFNEFEDLYLPETTKDGDGDVKYHMGFSEDVRTTDGGSVHLSISPNPSHLEIINPVVEGRVRAKQRIHGDVERTRGVPLLIHGDAAFAGQGVVAETLNLANLTGYRTGGTLHIVINNQIGFTTPPRDSRSTQYCTDLAKFIQAPIFHVNGDDPEAAVYVAQLALEFRQQFKSDVVIDMVCYRKYGHNEGDEPSFTNPVMYRQIKAKSPVPVVYTQKLIADGAIKPEEADAIDAEFRRQLDDALKGVKSGPPKPKKMAGFTGSWGGLTKEYTHTPVDTHISAAVADRIADQLTVVPEGFHWHPTVKKLAEKRRDDIRERKPLDWGTGEVLAFGSLVLDGHLVRLSGQDSRRGTFSHRHSYYFDSEDGKGYCPLDRLDPGQAPFDVFDSSLSEAAVLGFEYGYSLDDPNALVMWEAQFGDFANGAQVVIDQFITSGESKWNRASGLVMLLPHGYEGQGPEHSSARLERFLQSCAEDNMQVCNFTTPAQLFHALRRQVKRTFRKPLIVVTPKSLLRHPLAVSPVSEFTEGRFNEVLDDTVPADGVRRVVLCSGKVYYDLLAKRTELKRNDVALVRLEQFYPWPEEQLKAVLGRYRRATEWVWAQEESHNMGGWFFVEPRLRAAGVNVQFVGRDPSASPAAGSHHVHKHEQEELVTAALSKPAPYFVAAAQKKA</sequence>
<dbReference type="OrthoDB" id="9759785at2"/>
<dbReference type="Pfam" id="PF16870">
    <property type="entry name" value="OxoGdeHyase_C"/>
    <property type="match status" value="1"/>
</dbReference>
<comment type="function">
    <text evidence="2">E1 component of the 2-oxoglutarate dehydrogenase (OGDH) complex which catalyzes the decarboxylation of 2-oxoglutarate, the first step in the conversion of 2-oxoglutarate to succinyl-CoA and CO(2).</text>
</comment>
<proteinExistence type="inferred from homology"/>
<dbReference type="Pfam" id="PF16078">
    <property type="entry name" value="2-oxogl_dehyd_N"/>
    <property type="match status" value="1"/>
</dbReference>
<dbReference type="Gene3D" id="3.40.50.11610">
    <property type="entry name" value="Multifunctional 2-oxoglutarate metabolism enzyme, C-terminal domain"/>
    <property type="match status" value="1"/>
</dbReference>
<dbReference type="InterPro" id="IPR011603">
    <property type="entry name" value="2oxoglutarate_DH_E1"/>
</dbReference>
<comment type="similarity">
    <text evidence="3">Belongs to the alpha-ketoglutarate dehydrogenase family.</text>
</comment>
<dbReference type="Pfam" id="PF00676">
    <property type="entry name" value="E1_dh"/>
    <property type="match status" value="1"/>
</dbReference>
<keyword evidence="6" id="KW-0786">Thiamine pyrophosphate</keyword>
<dbReference type="Gene3D" id="3.40.50.970">
    <property type="match status" value="1"/>
</dbReference>
<organism evidence="8 9">
    <name type="scientific">Fimbriiglobus ruber</name>
    <dbReference type="NCBI Taxonomy" id="1908690"/>
    <lineage>
        <taxon>Bacteria</taxon>
        <taxon>Pseudomonadati</taxon>
        <taxon>Planctomycetota</taxon>
        <taxon>Planctomycetia</taxon>
        <taxon>Gemmatales</taxon>
        <taxon>Gemmataceae</taxon>
        <taxon>Fimbriiglobus</taxon>
    </lineage>
</organism>
<comment type="cofactor">
    <cofactor evidence="1">
        <name>thiamine diphosphate</name>
        <dbReference type="ChEBI" id="CHEBI:58937"/>
    </cofactor>
</comment>
<accession>A0A225DF60</accession>
<dbReference type="InterPro" id="IPR031717">
    <property type="entry name" value="ODO-1/KGD_C"/>
</dbReference>
<dbReference type="GO" id="GO:0004591">
    <property type="term" value="F:oxoglutarate dehydrogenase (succinyl-transferring) activity"/>
    <property type="evidence" value="ECO:0007669"/>
    <property type="project" value="UniProtKB-EC"/>
</dbReference>
<dbReference type="GO" id="GO:0005829">
    <property type="term" value="C:cytosol"/>
    <property type="evidence" value="ECO:0007669"/>
    <property type="project" value="TreeGrafter"/>
</dbReference>
<keyword evidence="5" id="KW-0560">Oxidoreductase</keyword>
<feature type="domain" description="Transketolase-like pyrimidine-binding" evidence="7">
    <location>
        <begin position="576"/>
        <end position="769"/>
    </location>
</feature>
<dbReference type="Gene3D" id="1.10.287.1150">
    <property type="entry name" value="TPP helical domain"/>
    <property type="match status" value="1"/>
</dbReference>
<evidence type="ECO:0000259" key="7">
    <source>
        <dbReference type="SMART" id="SM00861"/>
    </source>
</evidence>
<dbReference type="SMART" id="SM00861">
    <property type="entry name" value="Transket_pyr"/>
    <property type="match status" value="1"/>
</dbReference>
<dbReference type="NCBIfam" id="NF006914">
    <property type="entry name" value="PRK09404.1"/>
    <property type="match status" value="1"/>
</dbReference>
<comment type="caution">
    <text evidence="8">The sequence shown here is derived from an EMBL/GenBank/DDBJ whole genome shotgun (WGS) entry which is preliminary data.</text>
</comment>
<dbReference type="Proteomes" id="UP000214646">
    <property type="component" value="Unassembled WGS sequence"/>
</dbReference>
<evidence type="ECO:0000256" key="3">
    <source>
        <dbReference type="ARBA" id="ARBA00006936"/>
    </source>
</evidence>
<dbReference type="InterPro" id="IPR032106">
    <property type="entry name" value="2-oxogl_dehyd_N"/>
</dbReference>
<evidence type="ECO:0000256" key="1">
    <source>
        <dbReference type="ARBA" id="ARBA00001964"/>
    </source>
</evidence>
<evidence type="ECO:0000256" key="5">
    <source>
        <dbReference type="ARBA" id="ARBA00023002"/>
    </source>
</evidence>
<dbReference type="Pfam" id="PF02779">
    <property type="entry name" value="Transket_pyr"/>
    <property type="match status" value="1"/>
</dbReference>
<evidence type="ECO:0000256" key="2">
    <source>
        <dbReference type="ARBA" id="ARBA00003906"/>
    </source>
</evidence>
<dbReference type="CDD" id="cd02016">
    <property type="entry name" value="TPP_E1_OGDC_like"/>
    <property type="match status" value="1"/>
</dbReference>
<dbReference type="EMBL" id="NIDE01000017">
    <property type="protein sequence ID" value="OWK35976.1"/>
    <property type="molecule type" value="Genomic_DNA"/>
</dbReference>
<dbReference type="NCBIfam" id="NF008907">
    <property type="entry name" value="PRK12270.1"/>
    <property type="match status" value="1"/>
</dbReference>
<dbReference type="NCBIfam" id="TIGR00239">
    <property type="entry name" value="2oxo_dh_E1"/>
    <property type="match status" value="1"/>
</dbReference>
<dbReference type="RefSeq" id="WP_088259056.1">
    <property type="nucleotide sequence ID" value="NZ_NIDE01000017.1"/>
</dbReference>
<dbReference type="SUPFAM" id="SSF52518">
    <property type="entry name" value="Thiamin diphosphate-binding fold (THDP-binding)"/>
    <property type="match status" value="2"/>
</dbReference>
<dbReference type="GO" id="GO:0045252">
    <property type="term" value="C:oxoglutarate dehydrogenase complex"/>
    <property type="evidence" value="ECO:0007669"/>
    <property type="project" value="TreeGrafter"/>
</dbReference>
<dbReference type="PANTHER" id="PTHR23152:SF4">
    <property type="entry name" value="2-OXOADIPATE DEHYDROGENASE COMPLEX COMPONENT E1"/>
    <property type="match status" value="1"/>
</dbReference>
<evidence type="ECO:0000256" key="4">
    <source>
        <dbReference type="ARBA" id="ARBA00012280"/>
    </source>
</evidence>